<dbReference type="EMBL" id="CM044704">
    <property type="protein sequence ID" value="KAI5668097.1"/>
    <property type="molecule type" value="Genomic_DNA"/>
</dbReference>
<sequence length="210" mass="22825">MSESTSLLSQKKKKETDNNYAEWARAMRMALRSKKKLGFIDRIIPIPEAGHDGTGCFQLVGYPDWWPRNSSQLAGRGFSSANHNKSWRGGRSGRGGRQHPPMPRPHATDRGRPLEAWAYSASVWQARTAMENFSRNRHAGEEEGRGPGGPIYSDRPGSGPSSSSNGPGSAGPGPGPFPALTVDQWSTLLTALQTSSNTQSEKLSGMENVF</sequence>
<evidence type="ECO:0000313" key="2">
    <source>
        <dbReference type="Proteomes" id="UP001060085"/>
    </source>
</evidence>
<accession>A0ACC0B639</accession>
<proteinExistence type="predicted"/>
<organism evidence="1 2">
    <name type="scientific">Catharanthus roseus</name>
    <name type="common">Madagascar periwinkle</name>
    <name type="synonym">Vinca rosea</name>
    <dbReference type="NCBI Taxonomy" id="4058"/>
    <lineage>
        <taxon>Eukaryota</taxon>
        <taxon>Viridiplantae</taxon>
        <taxon>Streptophyta</taxon>
        <taxon>Embryophyta</taxon>
        <taxon>Tracheophyta</taxon>
        <taxon>Spermatophyta</taxon>
        <taxon>Magnoliopsida</taxon>
        <taxon>eudicotyledons</taxon>
        <taxon>Gunneridae</taxon>
        <taxon>Pentapetalae</taxon>
        <taxon>asterids</taxon>
        <taxon>lamiids</taxon>
        <taxon>Gentianales</taxon>
        <taxon>Apocynaceae</taxon>
        <taxon>Rauvolfioideae</taxon>
        <taxon>Vinceae</taxon>
        <taxon>Catharanthinae</taxon>
        <taxon>Catharanthus</taxon>
    </lineage>
</organism>
<gene>
    <name evidence="1" type="ORF">M9H77_17950</name>
</gene>
<dbReference type="Proteomes" id="UP001060085">
    <property type="component" value="Linkage Group LG04"/>
</dbReference>
<protein>
    <submittedName>
        <fullName evidence="1">Uncharacterized protein</fullName>
    </submittedName>
</protein>
<reference evidence="2" key="1">
    <citation type="journal article" date="2023" name="Nat. Plants">
        <title>Single-cell RNA sequencing provides a high-resolution roadmap for understanding the multicellular compartmentation of specialized metabolism.</title>
        <authorList>
            <person name="Sun S."/>
            <person name="Shen X."/>
            <person name="Li Y."/>
            <person name="Li Y."/>
            <person name="Wang S."/>
            <person name="Li R."/>
            <person name="Zhang H."/>
            <person name="Shen G."/>
            <person name="Guo B."/>
            <person name="Wei J."/>
            <person name="Xu J."/>
            <person name="St-Pierre B."/>
            <person name="Chen S."/>
            <person name="Sun C."/>
        </authorList>
    </citation>
    <scope>NUCLEOTIDE SEQUENCE [LARGE SCALE GENOMIC DNA]</scope>
</reference>
<comment type="caution">
    <text evidence="1">The sequence shown here is derived from an EMBL/GenBank/DDBJ whole genome shotgun (WGS) entry which is preliminary data.</text>
</comment>
<keyword evidence="2" id="KW-1185">Reference proteome</keyword>
<name>A0ACC0B639_CATRO</name>
<evidence type="ECO:0000313" key="1">
    <source>
        <dbReference type="EMBL" id="KAI5668097.1"/>
    </source>
</evidence>